<gene>
    <name evidence="3" type="ORF">RFI_11593</name>
</gene>
<keyword evidence="2" id="KW-0812">Transmembrane</keyword>
<dbReference type="EMBL" id="ASPP01008441">
    <property type="protein sequence ID" value="ETO25544.1"/>
    <property type="molecule type" value="Genomic_DNA"/>
</dbReference>
<organism evidence="3 4">
    <name type="scientific">Reticulomyxa filosa</name>
    <dbReference type="NCBI Taxonomy" id="46433"/>
    <lineage>
        <taxon>Eukaryota</taxon>
        <taxon>Sar</taxon>
        <taxon>Rhizaria</taxon>
        <taxon>Retaria</taxon>
        <taxon>Foraminifera</taxon>
        <taxon>Monothalamids</taxon>
        <taxon>Reticulomyxidae</taxon>
        <taxon>Reticulomyxa</taxon>
    </lineage>
</organism>
<protein>
    <submittedName>
        <fullName evidence="3">Uncharacterized protein</fullName>
    </submittedName>
</protein>
<keyword evidence="4" id="KW-1185">Reference proteome</keyword>
<keyword evidence="2" id="KW-1133">Transmembrane helix</keyword>
<keyword evidence="2" id="KW-0472">Membrane</keyword>
<reference evidence="3 4" key="1">
    <citation type="journal article" date="2013" name="Curr. Biol.">
        <title>The Genome of the Foraminiferan Reticulomyxa filosa.</title>
        <authorList>
            <person name="Glockner G."/>
            <person name="Hulsmann N."/>
            <person name="Schleicher M."/>
            <person name="Noegel A.A."/>
            <person name="Eichinger L."/>
            <person name="Gallinger C."/>
            <person name="Pawlowski J."/>
            <person name="Sierra R."/>
            <person name="Euteneuer U."/>
            <person name="Pillet L."/>
            <person name="Moustafa A."/>
            <person name="Platzer M."/>
            <person name="Groth M."/>
            <person name="Szafranski K."/>
            <person name="Schliwa M."/>
        </authorList>
    </citation>
    <scope>NUCLEOTIDE SEQUENCE [LARGE SCALE GENOMIC DNA]</scope>
</reference>
<evidence type="ECO:0000313" key="3">
    <source>
        <dbReference type="EMBL" id="ETO25544.1"/>
    </source>
</evidence>
<proteinExistence type="predicted"/>
<dbReference type="Proteomes" id="UP000023152">
    <property type="component" value="Unassembled WGS sequence"/>
</dbReference>
<evidence type="ECO:0000256" key="2">
    <source>
        <dbReference type="SAM" id="Phobius"/>
    </source>
</evidence>
<name>X6NIJ8_RETFI</name>
<sequence length="274" mass="31572">MCKCVYHVKCLREELLSQPSNDAFDRCVKCQTPVQKGVNQQTKLGRSVSKFLNLVAKDRLFQKPKIETTTDHRPPHHHHSSYVTNPKTNESQTQVQAQDKYGLSLDEQQHEDHDSSPLLEPQIYDFENEMIDEMVDSKKGLTTSVVIDKKTQARHRITSSSFLASKNKEYNCNNTVAHTTDIHKPIDLKKHGNGIGLIVQDCLHFCNVTKWTVSQWIVAFVILFFLLFNVVAVYYVFIKFGVLSVDNTNTVSLQKRDMKNLLMQILGERRVHHY</sequence>
<comment type="caution">
    <text evidence="3">The sequence shown here is derived from an EMBL/GenBank/DDBJ whole genome shotgun (WGS) entry which is preliminary data.</text>
</comment>
<dbReference type="AlphaFoldDB" id="X6NIJ8"/>
<evidence type="ECO:0000256" key="1">
    <source>
        <dbReference type="SAM" id="MobiDB-lite"/>
    </source>
</evidence>
<feature type="region of interest" description="Disordered" evidence="1">
    <location>
        <begin position="66"/>
        <end position="98"/>
    </location>
</feature>
<accession>X6NIJ8</accession>
<evidence type="ECO:0000313" key="4">
    <source>
        <dbReference type="Proteomes" id="UP000023152"/>
    </source>
</evidence>
<feature type="transmembrane region" description="Helical" evidence="2">
    <location>
        <begin position="216"/>
        <end position="237"/>
    </location>
</feature>
<feature type="compositionally biased region" description="Polar residues" evidence="1">
    <location>
        <begin position="82"/>
        <end position="97"/>
    </location>
</feature>